<dbReference type="PANTHER" id="PTHR47618">
    <property type="entry name" value="BIFUNCTIONAL OLIGORIBONUCLEASE AND PAP PHOSPHATASE NRNA"/>
    <property type="match status" value="1"/>
</dbReference>
<accession>F4GHC1</accession>
<dbReference type="GO" id="GO:0003676">
    <property type="term" value="F:nucleic acid binding"/>
    <property type="evidence" value="ECO:0007669"/>
    <property type="project" value="InterPro"/>
</dbReference>
<dbReference type="PANTHER" id="PTHR47618:SF1">
    <property type="entry name" value="BIFUNCTIONAL OLIGORIBONUCLEASE AND PAP PHOSPHATASE NRNA"/>
    <property type="match status" value="1"/>
</dbReference>
<feature type="domain" description="DDH" evidence="1">
    <location>
        <begin position="20"/>
        <end position="142"/>
    </location>
</feature>
<dbReference type="SUPFAM" id="SSF64182">
    <property type="entry name" value="DHH phosphoesterases"/>
    <property type="match status" value="1"/>
</dbReference>
<sequence length="327" mass="35837">MIYPHVPEDIANALRSCKKAIIIGHVAPDGDCCCSEIAMRYLLSKLGTKEILLANAGPFERPEIREWKDSFVSHIPAEWKSDDPLVIVVDCSTLDRIGHLATEIEGLRTLVIDHHSTGVPFGDLRFIFTHSFSTTLLIQHLFVHLGVEIDNFAAEHLFFGFATDTGFFRFIGPGRGETLRMAADLVDAGVSPNEIYDRMTGGRPIESIQYLAALIARIESFYDGKVLLVEDSKEDMVRFGEQNRPSDALYAALLSIDGVQMVIFIKHIDGQSIELGLRSSHSSDIDVGALAGLLGGGGHCKAAGATVQQSIQEVRNFLLTAISEKIN</sequence>
<dbReference type="OrthoDB" id="9803668at2"/>
<name>F4GHC1_PARC1</name>
<reference evidence="4" key="1">
    <citation type="submission" date="2011-04" db="EMBL/GenBank/DDBJ databases">
        <title>The complete genome of Spirochaeta coccoides DSM 17374.</title>
        <authorList>
            <person name="Lucas S."/>
            <person name="Copeland A."/>
            <person name="Lapidus A."/>
            <person name="Bruce D."/>
            <person name="Goodwin L."/>
            <person name="Pitluck S."/>
            <person name="Peters L."/>
            <person name="Kyrpides N."/>
            <person name="Mavromatis K."/>
            <person name="Pagani I."/>
            <person name="Ivanova N."/>
            <person name="Ovchinnikova G."/>
            <person name="Lu M."/>
            <person name="Detter J.C."/>
            <person name="Tapia R."/>
            <person name="Han C."/>
            <person name="Land M."/>
            <person name="Hauser L."/>
            <person name="Markowitz V."/>
            <person name="Cheng J.-F."/>
            <person name="Hugenholtz P."/>
            <person name="Woyke T."/>
            <person name="Wu D."/>
            <person name="Spring S."/>
            <person name="Schroeder M."/>
            <person name="Brambilla E."/>
            <person name="Klenk H.-P."/>
            <person name="Eisen J.A."/>
        </authorList>
    </citation>
    <scope>NUCLEOTIDE SEQUENCE [LARGE SCALE GENOMIC DNA]</scope>
    <source>
        <strain evidence="4">ATCC BAA-1237 / DSM 17374 / SPN1</strain>
    </source>
</reference>
<dbReference type="RefSeq" id="WP_013739416.1">
    <property type="nucleotide sequence ID" value="NC_015436.1"/>
</dbReference>
<dbReference type="InterPro" id="IPR051319">
    <property type="entry name" value="Oligoribo/pAp-PDE_c-di-AMP_PDE"/>
</dbReference>
<dbReference type="Gene3D" id="3.10.310.30">
    <property type="match status" value="1"/>
</dbReference>
<dbReference type="Pfam" id="PF01368">
    <property type="entry name" value="DHH"/>
    <property type="match status" value="1"/>
</dbReference>
<dbReference type="InterPro" id="IPR038763">
    <property type="entry name" value="DHH_sf"/>
</dbReference>
<dbReference type="eggNOG" id="COG0618">
    <property type="taxonomic scope" value="Bacteria"/>
</dbReference>
<dbReference type="STRING" id="760011.Spico_0795"/>
<dbReference type="Pfam" id="PF02272">
    <property type="entry name" value="DHHA1"/>
    <property type="match status" value="1"/>
</dbReference>
<feature type="domain" description="DHHA1" evidence="2">
    <location>
        <begin position="244"/>
        <end position="324"/>
    </location>
</feature>
<evidence type="ECO:0000259" key="2">
    <source>
        <dbReference type="Pfam" id="PF02272"/>
    </source>
</evidence>
<organism evidence="3 4">
    <name type="scientific">Parasphaerochaeta coccoides (strain ATCC BAA-1237 / DSM 17374 / SPN1)</name>
    <name type="common">Sphaerochaeta coccoides</name>
    <dbReference type="NCBI Taxonomy" id="760011"/>
    <lineage>
        <taxon>Bacteria</taxon>
        <taxon>Pseudomonadati</taxon>
        <taxon>Spirochaetota</taxon>
        <taxon>Spirochaetia</taxon>
        <taxon>Spirochaetales</taxon>
        <taxon>Sphaerochaetaceae</taxon>
        <taxon>Parasphaerochaeta</taxon>
    </lineage>
</organism>
<dbReference type="HOGENOM" id="CLU_039720_0_1_12"/>
<keyword evidence="4" id="KW-1185">Reference proteome</keyword>
<evidence type="ECO:0000313" key="3">
    <source>
        <dbReference type="EMBL" id="AEC02020.1"/>
    </source>
</evidence>
<evidence type="ECO:0000313" key="4">
    <source>
        <dbReference type="Proteomes" id="UP000007939"/>
    </source>
</evidence>
<gene>
    <name evidence="3" type="ordered locus">Spico_0795</name>
</gene>
<reference evidence="3 4" key="2">
    <citation type="journal article" date="2012" name="Stand. Genomic Sci.">
        <title>Complete genome sequence of the termite hindgut bacterium Spirochaeta coccoides type strain (SPN1(T)), reclassification in the genus Sphaerochaeta as Sphaerochaeta coccoides comb. nov. and emendations of the family Spirochaetaceae and the genus Sphaerochaeta.</title>
        <authorList>
            <person name="Abt B."/>
            <person name="Han C."/>
            <person name="Scheuner C."/>
            <person name="Lu M."/>
            <person name="Lapidus A."/>
            <person name="Nolan M."/>
            <person name="Lucas S."/>
            <person name="Hammon N."/>
            <person name="Deshpande S."/>
            <person name="Cheng J.F."/>
            <person name="Tapia R."/>
            <person name="Goodwin L.A."/>
            <person name="Pitluck S."/>
            <person name="Liolios K."/>
            <person name="Pagani I."/>
            <person name="Ivanova N."/>
            <person name="Mavromatis K."/>
            <person name="Mikhailova N."/>
            <person name="Huntemann M."/>
            <person name="Pati A."/>
            <person name="Chen A."/>
            <person name="Palaniappan K."/>
            <person name="Land M."/>
            <person name="Hauser L."/>
            <person name="Brambilla E.M."/>
            <person name="Rohde M."/>
            <person name="Spring S."/>
            <person name="Gronow S."/>
            <person name="Goker M."/>
            <person name="Woyke T."/>
            <person name="Bristow J."/>
            <person name="Eisen J.A."/>
            <person name="Markowitz V."/>
            <person name="Hugenholtz P."/>
            <person name="Kyrpides N.C."/>
            <person name="Klenk H.P."/>
            <person name="Detter J.C."/>
        </authorList>
    </citation>
    <scope>NUCLEOTIDE SEQUENCE [LARGE SCALE GENOMIC DNA]</scope>
    <source>
        <strain evidence="4">ATCC BAA-1237 / DSM 17374 / SPN1</strain>
    </source>
</reference>
<evidence type="ECO:0000259" key="1">
    <source>
        <dbReference type="Pfam" id="PF01368"/>
    </source>
</evidence>
<dbReference type="EMBL" id="CP002659">
    <property type="protein sequence ID" value="AEC02020.1"/>
    <property type="molecule type" value="Genomic_DNA"/>
</dbReference>
<protein>
    <submittedName>
        <fullName evidence="3">Phosphoesterase RecJ domain protein</fullName>
    </submittedName>
</protein>
<dbReference type="InterPro" id="IPR003156">
    <property type="entry name" value="DHHA1_dom"/>
</dbReference>
<dbReference type="Proteomes" id="UP000007939">
    <property type="component" value="Chromosome"/>
</dbReference>
<dbReference type="KEGG" id="scc:Spico_0795"/>
<proteinExistence type="predicted"/>
<dbReference type="AlphaFoldDB" id="F4GHC1"/>
<dbReference type="InterPro" id="IPR001667">
    <property type="entry name" value="DDH_dom"/>
</dbReference>
<dbReference type="Gene3D" id="3.90.1640.10">
    <property type="entry name" value="inorganic pyrophosphatase (n-terminal core)"/>
    <property type="match status" value="1"/>
</dbReference>